<dbReference type="InterPro" id="IPR009057">
    <property type="entry name" value="Homeodomain-like_sf"/>
</dbReference>
<reference evidence="4" key="1">
    <citation type="journal article" date="2023" name="Insect Mol. Biol.">
        <title>Genome sequencing provides insights into the evolution of gene families encoding plant cell wall-degrading enzymes in longhorned beetles.</title>
        <authorList>
            <person name="Shin N.R."/>
            <person name="Okamura Y."/>
            <person name="Kirsch R."/>
            <person name="Pauchet Y."/>
        </authorList>
    </citation>
    <scope>NUCLEOTIDE SEQUENCE</scope>
    <source>
        <strain evidence="4">RBIC_L_NR</strain>
    </source>
</reference>
<evidence type="ECO:0000313" key="4">
    <source>
        <dbReference type="EMBL" id="KAJ8950666.1"/>
    </source>
</evidence>
<gene>
    <name evidence="4" type="ORF">NQ314_007796</name>
</gene>
<accession>A0AAV8YII6</accession>
<dbReference type="PANTHER" id="PTHR11161:SF0">
    <property type="entry name" value="O-ACYLTRANSFERASE LIKE PROTEIN"/>
    <property type="match status" value="1"/>
</dbReference>
<dbReference type="InterPro" id="IPR052728">
    <property type="entry name" value="O2_lipid_transport_reg"/>
</dbReference>
<keyword evidence="2" id="KW-0812">Transmembrane</keyword>
<dbReference type="PANTHER" id="PTHR11161">
    <property type="entry name" value="O-ACYLTRANSFERASE"/>
    <property type="match status" value="1"/>
</dbReference>
<dbReference type="SUPFAM" id="SSF46689">
    <property type="entry name" value="Homeodomain-like"/>
    <property type="match status" value="1"/>
</dbReference>
<organism evidence="4 5">
    <name type="scientific">Rhamnusium bicolor</name>
    <dbReference type="NCBI Taxonomy" id="1586634"/>
    <lineage>
        <taxon>Eukaryota</taxon>
        <taxon>Metazoa</taxon>
        <taxon>Ecdysozoa</taxon>
        <taxon>Arthropoda</taxon>
        <taxon>Hexapoda</taxon>
        <taxon>Insecta</taxon>
        <taxon>Pterygota</taxon>
        <taxon>Neoptera</taxon>
        <taxon>Endopterygota</taxon>
        <taxon>Coleoptera</taxon>
        <taxon>Polyphaga</taxon>
        <taxon>Cucujiformia</taxon>
        <taxon>Chrysomeloidea</taxon>
        <taxon>Cerambycidae</taxon>
        <taxon>Lepturinae</taxon>
        <taxon>Rhagiini</taxon>
        <taxon>Rhamnusium</taxon>
    </lineage>
</organism>
<sequence length="246" mass="27962">MLSMIALASKTGVYFSFFNLAYSFWGITMFSFGLSILWVLAFESPMIAIEKLIFKGFSNLIICIGRKKSKKTEEMPYPNKSSRSYDEIKLQAALSAIRGDMAILGASKVYNVPRTTLRHKLADRAPENIAKRGPECLLGEELESLSGKKWYNNFMKRHSELSYKKSEYLNKARANVSEENIRRWFKETLLLLGKDSEVLKDPSRCWNMDGTASYLNPSGGCVIAEKGKPVYIELHLIVIRRISPHS</sequence>
<protein>
    <recommendedName>
        <fullName evidence="3">HTH psq-type domain-containing protein</fullName>
    </recommendedName>
</protein>
<keyword evidence="2" id="KW-1133">Transmembrane helix</keyword>
<keyword evidence="2" id="KW-0472">Membrane</keyword>
<comment type="caution">
    <text evidence="4">The sequence shown here is derived from an EMBL/GenBank/DDBJ whole genome shotgun (WGS) entry which is preliminary data.</text>
</comment>
<dbReference type="GO" id="GO:0003677">
    <property type="term" value="F:DNA binding"/>
    <property type="evidence" value="ECO:0007669"/>
    <property type="project" value="InterPro"/>
</dbReference>
<evidence type="ECO:0000256" key="2">
    <source>
        <dbReference type="SAM" id="Phobius"/>
    </source>
</evidence>
<dbReference type="EMBL" id="JANEYF010002161">
    <property type="protein sequence ID" value="KAJ8950666.1"/>
    <property type="molecule type" value="Genomic_DNA"/>
</dbReference>
<proteinExistence type="predicted"/>
<dbReference type="Gene3D" id="1.10.10.60">
    <property type="entry name" value="Homeodomain-like"/>
    <property type="match status" value="1"/>
</dbReference>
<dbReference type="GO" id="GO:0005634">
    <property type="term" value="C:nucleus"/>
    <property type="evidence" value="ECO:0007669"/>
    <property type="project" value="UniProtKB-SubCell"/>
</dbReference>
<dbReference type="Proteomes" id="UP001162156">
    <property type="component" value="Unassembled WGS sequence"/>
</dbReference>
<dbReference type="InterPro" id="IPR007889">
    <property type="entry name" value="HTH_Psq"/>
</dbReference>
<evidence type="ECO:0000256" key="1">
    <source>
        <dbReference type="ARBA" id="ARBA00004123"/>
    </source>
</evidence>
<feature type="domain" description="HTH psq-type" evidence="3">
    <location>
        <begin position="89"/>
        <end position="120"/>
    </location>
</feature>
<comment type="subcellular location">
    <subcellularLocation>
        <location evidence="1">Nucleus</location>
    </subcellularLocation>
</comment>
<dbReference type="AlphaFoldDB" id="A0AAV8YII6"/>
<keyword evidence="5" id="KW-1185">Reference proteome</keyword>
<evidence type="ECO:0000313" key="5">
    <source>
        <dbReference type="Proteomes" id="UP001162156"/>
    </source>
</evidence>
<feature type="transmembrane region" description="Helical" evidence="2">
    <location>
        <begin position="20"/>
        <end position="42"/>
    </location>
</feature>
<name>A0AAV8YII6_9CUCU</name>
<evidence type="ECO:0000259" key="3">
    <source>
        <dbReference type="Pfam" id="PF05225"/>
    </source>
</evidence>
<dbReference type="Pfam" id="PF05225">
    <property type="entry name" value="HTH_psq"/>
    <property type="match status" value="1"/>
</dbReference>